<dbReference type="NCBIfam" id="TIGR00525">
    <property type="entry name" value="folB"/>
    <property type="match status" value="1"/>
</dbReference>
<dbReference type="EMBL" id="BJYL01000059">
    <property type="protein sequence ID" value="GEN85094.1"/>
    <property type="molecule type" value="Genomic_DNA"/>
</dbReference>
<dbReference type="AlphaFoldDB" id="A0A511ZCB4"/>
<accession>A0A511ZCB4</accession>
<evidence type="ECO:0000256" key="2">
    <source>
        <dbReference type="ARBA" id="ARBA00005013"/>
    </source>
</evidence>
<evidence type="ECO:0000256" key="3">
    <source>
        <dbReference type="ARBA" id="ARBA00005708"/>
    </source>
</evidence>
<dbReference type="OrthoDB" id="9803748at2"/>
<gene>
    <name evidence="8" type="primary">folB</name>
    <name evidence="8" type="ORF">SLU01_34060</name>
</gene>
<dbReference type="PANTHER" id="PTHR42844">
    <property type="entry name" value="DIHYDRONEOPTERIN ALDOLASE 1-RELATED"/>
    <property type="match status" value="1"/>
</dbReference>
<protein>
    <recommendedName>
        <fullName evidence="6">7,8-dihydroneopterin aldolase</fullName>
        <ecNumber evidence="6">4.1.2.25</ecNumber>
    </recommendedName>
</protein>
<dbReference type="EC" id="4.1.2.25" evidence="6"/>
<keyword evidence="4 6" id="KW-0289">Folate biosynthesis</keyword>
<dbReference type="UniPathway" id="UPA00077">
    <property type="reaction ID" value="UER00154"/>
</dbReference>
<dbReference type="GO" id="GO:0005737">
    <property type="term" value="C:cytoplasm"/>
    <property type="evidence" value="ECO:0007669"/>
    <property type="project" value="TreeGrafter"/>
</dbReference>
<comment type="similarity">
    <text evidence="3 6">Belongs to the DHNA family.</text>
</comment>
<dbReference type="Gene3D" id="3.30.1130.10">
    <property type="match status" value="1"/>
</dbReference>
<dbReference type="SUPFAM" id="SSF55620">
    <property type="entry name" value="Tetrahydrobiopterin biosynthesis enzymes-like"/>
    <property type="match status" value="1"/>
</dbReference>
<comment type="caution">
    <text evidence="8">The sequence shown here is derived from an EMBL/GenBank/DDBJ whole genome shotgun (WGS) entry which is preliminary data.</text>
</comment>
<reference evidence="8 9" key="1">
    <citation type="submission" date="2019-07" db="EMBL/GenBank/DDBJ databases">
        <title>Whole genome shotgun sequence of Sporosarcina luteola NBRC 105378.</title>
        <authorList>
            <person name="Hosoyama A."/>
            <person name="Uohara A."/>
            <person name="Ohji S."/>
            <person name="Ichikawa N."/>
        </authorList>
    </citation>
    <scope>NUCLEOTIDE SEQUENCE [LARGE SCALE GENOMIC DNA]</scope>
    <source>
        <strain evidence="8 9">NBRC 105378</strain>
    </source>
</reference>
<evidence type="ECO:0000256" key="5">
    <source>
        <dbReference type="ARBA" id="ARBA00023239"/>
    </source>
</evidence>
<evidence type="ECO:0000259" key="7">
    <source>
        <dbReference type="SMART" id="SM00905"/>
    </source>
</evidence>
<evidence type="ECO:0000313" key="8">
    <source>
        <dbReference type="EMBL" id="GEN85094.1"/>
    </source>
</evidence>
<proteinExistence type="inferred from homology"/>
<keyword evidence="9" id="KW-1185">Reference proteome</keyword>
<evidence type="ECO:0000313" key="9">
    <source>
        <dbReference type="Proteomes" id="UP000321901"/>
    </source>
</evidence>
<keyword evidence="5 6" id="KW-0456">Lyase</keyword>
<dbReference type="InterPro" id="IPR006157">
    <property type="entry name" value="FolB_dom"/>
</dbReference>
<dbReference type="CDD" id="cd00534">
    <property type="entry name" value="DHNA_DHNTPE"/>
    <property type="match status" value="1"/>
</dbReference>
<evidence type="ECO:0000256" key="4">
    <source>
        <dbReference type="ARBA" id="ARBA00022909"/>
    </source>
</evidence>
<evidence type="ECO:0000256" key="1">
    <source>
        <dbReference type="ARBA" id="ARBA00001353"/>
    </source>
</evidence>
<name>A0A511ZCB4_9BACL</name>
<dbReference type="GO" id="GO:0046656">
    <property type="term" value="P:folic acid biosynthetic process"/>
    <property type="evidence" value="ECO:0007669"/>
    <property type="project" value="UniProtKB-UniRule"/>
</dbReference>
<comment type="function">
    <text evidence="6">Catalyzes the conversion of 7,8-dihydroneopterin to 6-hydroxymethyl-7,8-dihydropterin.</text>
</comment>
<comment type="pathway">
    <text evidence="2 6">Cofactor biosynthesis; tetrahydrofolate biosynthesis; 2-amino-4-hydroxy-6-hydroxymethyl-7,8-dihydropteridine diphosphate from 7,8-dihydroneopterin triphosphate: step 3/4.</text>
</comment>
<dbReference type="GO" id="GO:0046654">
    <property type="term" value="P:tetrahydrofolate biosynthetic process"/>
    <property type="evidence" value="ECO:0007669"/>
    <property type="project" value="UniProtKB-UniRule"/>
</dbReference>
<comment type="catalytic activity">
    <reaction evidence="1 6">
        <text>7,8-dihydroneopterin = 6-hydroxymethyl-7,8-dihydropterin + glycolaldehyde</text>
        <dbReference type="Rhea" id="RHEA:10540"/>
        <dbReference type="ChEBI" id="CHEBI:17001"/>
        <dbReference type="ChEBI" id="CHEBI:17071"/>
        <dbReference type="ChEBI" id="CHEBI:44841"/>
        <dbReference type="EC" id="4.1.2.25"/>
    </reaction>
</comment>
<dbReference type="Pfam" id="PF02152">
    <property type="entry name" value="FolB"/>
    <property type="match status" value="1"/>
</dbReference>
<dbReference type="RefSeq" id="WP_147060563.1">
    <property type="nucleotide sequence ID" value="NZ_BJYL01000059.1"/>
</dbReference>
<dbReference type="FunFam" id="3.30.1130.10:FF:000003">
    <property type="entry name" value="7,8-dihydroneopterin aldolase"/>
    <property type="match status" value="1"/>
</dbReference>
<dbReference type="InterPro" id="IPR006156">
    <property type="entry name" value="Dihydroneopterin_aldolase"/>
</dbReference>
<dbReference type="InterPro" id="IPR043133">
    <property type="entry name" value="GTP-CH-I_C/QueF"/>
</dbReference>
<evidence type="ECO:0000256" key="6">
    <source>
        <dbReference type="RuleBase" id="RU362079"/>
    </source>
</evidence>
<dbReference type="SMART" id="SM00905">
    <property type="entry name" value="FolB"/>
    <property type="match status" value="1"/>
</dbReference>
<dbReference type="PANTHER" id="PTHR42844:SF1">
    <property type="entry name" value="DIHYDRONEOPTERIN ALDOLASE 1-RELATED"/>
    <property type="match status" value="1"/>
</dbReference>
<organism evidence="8 9">
    <name type="scientific">Sporosarcina luteola</name>
    <dbReference type="NCBI Taxonomy" id="582850"/>
    <lineage>
        <taxon>Bacteria</taxon>
        <taxon>Bacillati</taxon>
        <taxon>Bacillota</taxon>
        <taxon>Bacilli</taxon>
        <taxon>Bacillales</taxon>
        <taxon>Caryophanaceae</taxon>
        <taxon>Sporosarcina</taxon>
    </lineage>
</organism>
<dbReference type="NCBIfam" id="TIGR00526">
    <property type="entry name" value="folB_dom"/>
    <property type="match status" value="1"/>
</dbReference>
<dbReference type="GO" id="GO:0004150">
    <property type="term" value="F:dihydroneopterin aldolase activity"/>
    <property type="evidence" value="ECO:0007669"/>
    <property type="project" value="UniProtKB-UniRule"/>
</dbReference>
<sequence>MDYIHLNEMAFYGYHGALKEETVLGQRFRASVSLAVDLAEAGLTDDLKKTVNYAEVFDVCRSVVEGQPRKLIESVAEEIARLVMEKFSTQVKGVRVVLIKPDPPIAGHYASVSVDITRGQFV</sequence>
<feature type="domain" description="Dihydroneopterin aldolase/epimerase" evidence="7">
    <location>
        <begin position="4"/>
        <end position="118"/>
    </location>
</feature>
<dbReference type="Proteomes" id="UP000321901">
    <property type="component" value="Unassembled WGS sequence"/>
</dbReference>